<accession>A0A1X2H7N3</accession>
<comment type="caution">
    <text evidence="5">The sequence shown here is derived from an EMBL/GenBank/DDBJ whole genome shotgun (WGS) entry which is preliminary data.</text>
</comment>
<dbReference type="GO" id="GO:0019888">
    <property type="term" value="F:protein phosphatase regulator activity"/>
    <property type="evidence" value="ECO:0007669"/>
    <property type="project" value="TreeGrafter"/>
</dbReference>
<gene>
    <name evidence="5" type="ORF">BCR43DRAFT_564877</name>
</gene>
<dbReference type="OrthoDB" id="5586at2759"/>
<dbReference type="GO" id="GO:0000159">
    <property type="term" value="C:protein phosphatase type 2A complex"/>
    <property type="evidence" value="ECO:0007669"/>
    <property type="project" value="TreeGrafter"/>
</dbReference>
<organism evidence="5 6">
    <name type="scientific">Syncephalastrum racemosum</name>
    <name type="common">Filamentous fungus</name>
    <dbReference type="NCBI Taxonomy" id="13706"/>
    <lineage>
        <taxon>Eukaryota</taxon>
        <taxon>Fungi</taxon>
        <taxon>Fungi incertae sedis</taxon>
        <taxon>Mucoromycota</taxon>
        <taxon>Mucoromycotina</taxon>
        <taxon>Mucoromycetes</taxon>
        <taxon>Mucorales</taxon>
        <taxon>Syncephalastraceae</taxon>
        <taxon>Syncephalastrum</taxon>
    </lineage>
</organism>
<dbReference type="OMA" id="GPENECY"/>
<keyword evidence="1" id="KW-0479">Metal-binding</keyword>
<name>A0A1X2H7N3_SYNRA</name>
<feature type="region of interest" description="Disordered" evidence="3">
    <location>
        <begin position="539"/>
        <end position="641"/>
    </location>
</feature>
<dbReference type="InterPro" id="IPR041534">
    <property type="entry name" value="EF-hand_13"/>
</dbReference>
<keyword evidence="6" id="KW-1185">Reference proteome</keyword>
<feature type="region of interest" description="Disordered" evidence="3">
    <location>
        <begin position="19"/>
        <end position="41"/>
    </location>
</feature>
<dbReference type="PROSITE" id="PS50222">
    <property type="entry name" value="EF_HAND_2"/>
    <property type="match status" value="1"/>
</dbReference>
<keyword evidence="2" id="KW-0106">Calcium</keyword>
<dbReference type="InterPro" id="IPR002048">
    <property type="entry name" value="EF_hand_dom"/>
</dbReference>
<evidence type="ECO:0000259" key="4">
    <source>
        <dbReference type="PROSITE" id="PS50222"/>
    </source>
</evidence>
<dbReference type="Proteomes" id="UP000242180">
    <property type="component" value="Unassembled WGS sequence"/>
</dbReference>
<dbReference type="InterPro" id="IPR018247">
    <property type="entry name" value="EF_Hand_1_Ca_BS"/>
</dbReference>
<feature type="compositionally biased region" description="Low complexity" evidence="3">
    <location>
        <begin position="578"/>
        <end position="594"/>
    </location>
</feature>
<evidence type="ECO:0000256" key="1">
    <source>
        <dbReference type="ARBA" id="ARBA00022723"/>
    </source>
</evidence>
<dbReference type="PROSITE" id="PS00018">
    <property type="entry name" value="EF_HAND_1"/>
    <property type="match status" value="1"/>
</dbReference>
<sequence>MISSALSVSIDDKSPPTLALPSVILTPPDEDQPTSSIVSPSATSPTFTACSSRTEIPPFFFPFGKPRSDNDDYHKNIQVLVKRIYGLRSHLLEAHFVPVTKACGLPRFMNIAFFRRLDTMHKREDRIAFDDFLSGWDILSQNRYDDDSLFFNILRKPGCTWLLPEDFLPVLEDIVLNHPGLRFLADNHMFQERYIETVICRLYYEARATNGKMTLAQFRRSGFARMIHSLGPNVDLNSTRDCFSYKHFYVLYCKFWTLDDDHDLVISEANLARYSQAALTPCVVRRIMQCCRIPAFARDQGGGVWGDAPTLTYLDYIWFLLSEVDKSTPMAIDYWFRCMDTDGDGILSGYELSQFWQEQEEKQRRCGVADEDRIRFEDILCQMNDLIQPDVRGQFRLRDLKRNGYMAERFFDTFLNFDRFQVHEAYQGSIRAKRKQELERREMLQEKIDDPEGSGLTPTELLAAEEEINMLDDSLGFFVLRKTHAILSDWCEYAEAEYQQLLLSERNDIVWDDQEDEEEDEEESCDEQHLCDEDVDEEEIENIGESEDDEATASLPEDHGSSREEESSSATSDHDSDTSAPSTPTKDPAPAPDSWASRKSDGQEWRWHAEDSREPQPTVVVSDDEYESEEEEQREDRAAKWIWWQSRRQSSRLSSTSPSSLEDL</sequence>
<proteinExistence type="predicted"/>
<evidence type="ECO:0000256" key="3">
    <source>
        <dbReference type="SAM" id="MobiDB-lite"/>
    </source>
</evidence>
<dbReference type="FunFam" id="1.10.238.10:FF:000025">
    <property type="entry name" value="serine/threonine-protein phosphatase 2A regulatory subunit B'' subunit alpha"/>
    <property type="match status" value="1"/>
</dbReference>
<dbReference type="EMBL" id="MCGN01000007">
    <property type="protein sequence ID" value="ORY94589.1"/>
    <property type="molecule type" value="Genomic_DNA"/>
</dbReference>
<dbReference type="InterPro" id="IPR011992">
    <property type="entry name" value="EF-hand-dom_pair"/>
</dbReference>
<dbReference type="AlphaFoldDB" id="A0A1X2H7N3"/>
<dbReference type="Gene3D" id="1.10.238.10">
    <property type="entry name" value="EF-hand"/>
    <property type="match status" value="1"/>
</dbReference>
<feature type="compositionally biased region" description="Acidic residues" evidence="3">
    <location>
        <begin position="513"/>
        <end position="525"/>
    </location>
</feature>
<dbReference type="SUPFAM" id="SSF47473">
    <property type="entry name" value="EF-hand"/>
    <property type="match status" value="1"/>
</dbReference>
<reference evidence="5 6" key="1">
    <citation type="submission" date="2016-07" db="EMBL/GenBank/DDBJ databases">
        <title>Pervasive Adenine N6-methylation of Active Genes in Fungi.</title>
        <authorList>
            <consortium name="DOE Joint Genome Institute"/>
            <person name="Mondo S.J."/>
            <person name="Dannebaum R.O."/>
            <person name="Kuo R.C."/>
            <person name="Labutti K."/>
            <person name="Haridas S."/>
            <person name="Kuo A."/>
            <person name="Salamov A."/>
            <person name="Ahrendt S.R."/>
            <person name="Lipzen A."/>
            <person name="Sullivan W."/>
            <person name="Andreopoulos W.B."/>
            <person name="Clum A."/>
            <person name="Lindquist E."/>
            <person name="Daum C."/>
            <person name="Ramamoorthy G.K."/>
            <person name="Gryganskyi A."/>
            <person name="Culley D."/>
            <person name="Magnuson J.K."/>
            <person name="James T.Y."/>
            <person name="O'Malley M.A."/>
            <person name="Stajich J.E."/>
            <person name="Spatafora J.W."/>
            <person name="Visel A."/>
            <person name="Grigoriev I.V."/>
        </authorList>
    </citation>
    <scope>NUCLEOTIDE SEQUENCE [LARGE SCALE GENOMIC DNA]</scope>
    <source>
        <strain evidence="5 6">NRRL 2496</strain>
    </source>
</reference>
<dbReference type="Gene3D" id="1.10.238.230">
    <property type="match status" value="1"/>
</dbReference>
<feature type="compositionally biased region" description="Basic and acidic residues" evidence="3">
    <location>
        <begin position="556"/>
        <end position="577"/>
    </location>
</feature>
<evidence type="ECO:0000313" key="6">
    <source>
        <dbReference type="Proteomes" id="UP000242180"/>
    </source>
</evidence>
<dbReference type="STRING" id="13706.A0A1X2H7N3"/>
<evidence type="ECO:0000256" key="2">
    <source>
        <dbReference type="ARBA" id="ARBA00022837"/>
    </source>
</evidence>
<dbReference type="Pfam" id="PF17958">
    <property type="entry name" value="EF-hand_13"/>
    <property type="match status" value="1"/>
</dbReference>
<evidence type="ECO:0000313" key="5">
    <source>
        <dbReference type="EMBL" id="ORY94589.1"/>
    </source>
</evidence>
<dbReference type="PANTHER" id="PTHR14095">
    <property type="entry name" value="PHOSPHATASE 2A REGULATORY SUBUNIT-RELATED"/>
    <property type="match status" value="1"/>
</dbReference>
<feature type="region of interest" description="Disordered" evidence="3">
    <location>
        <begin position="513"/>
        <end position="532"/>
    </location>
</feature>
<dbReference type="PANTHER" id="PTHR14095:SF0">
    <property type="entry name" value="MIP22305P"/>
    <property type="match status" value="1"/>
</dbReference>
<dbReference type="InParanoid" id="A0A1X2H7N3"/>
<protein>
    <recommendedName>
        <fullName evidence="4">EF-hand domain-containing protein</fullName>
    </recommendedName>
</protein>
<feature type="compositionally biased region" description="Basic and acidic residues" evidence="3">
    <location>
        <begin position="596"/>
        <end position="614"/>
    </location>
</feature>
<feature type="domain" description="EF-hand" evidence="4">
    <location>
        <begin position="327"/>
        <end position="362"/>
    </location>
</feature>
<feature type="compositionally biased region" description="Acidic residues" evidence="3">
    <location>
        <begin position="539"/>
        <end position="551"/>
    </location>
</feature>
<feature type="compositionally biased region" description="Acidic residues" evidence="3">
    <location>
        <begin position="622"/>
        <end position="633"/>
    </location>
</feature>
<dbReference type="GO" id="GO:0005509">
    <property type="term" value="F:calcium ion binding"/>
    <property type="evidence" value="ECO:0007669"/>
    <property type="project" value="InterPro"/>
</dbReference>
<dbReference type="Gene3D" id="1.10.238.220">
    <property type="match status" value="1"/>
</dbReference>